<evidence type="ECO:0000256" key="1">
    <source>
        <dbReference type="SAM" id="Phobius"/>
    </source>
</evidence>
<organism evidence="2 3">
    <name type="scientific">Aspergillus bertholletiae</name>
    <dbReference type="NCBI Taxonomy" id="1226010"/>
    <lineage>
        <taxon>Eukaryota</taxon>
        <taxon>Fungi</taxon>
        <taxon>Dikarya</taxon>
        <taxon>Ascomycota</taxon>
        <taxon>Pezizomycotina</taxon>
        <taxon>Eurotiomycetes</taxon>
        <taxon>Eurotiomycetidae</taxon>
        <taxon>Eurotiales</taxon>
        <taxon>Aspergillaceae</taxon>
        <taxon>Aspergillus</taxon>
        <taxon>Aspergillus subgen. Circumdati</taxon>
    </lineage>
</organism>
<keyword evidence="3" id="KW-1185">Reference proteome</keyword>
<accession>A0A5N7AUG1</accession>
<dbReference type="EMBL" id="ML736317">
    <property type="protein sequence ID" value="KAE8373373.1"/>
    <property type="molecule type" value="Genomic_DNA"/>
</dbReference>
<evidence type="ECO:0000313" key="3">
    <source>
        <dbReference type="Proteomes" id="UP000326198"/>
    </source>
</evidence>
<reference evidence="2 3" key="1">
    <citation type="submission" date="2019-04" db="EMBL/GenBank/DDBJ databases">
        <title>Friends and foes A comparative genomics studyof 23 Aspergillus species from section Flavi.</title>
        <authorList>
            <consortium name="DOE Joint Genome Institute"/>
            <person name="Kjaerbolling I."/>
            <person name="Vesth T."/>
            <person name="Frisvad J.C."/>
            <person name="Nybo J.L."/>
            <person name="Theobald S."/>
            <person name="Kildgaard S."/>
            <person name="Isbrandt T."/>
            <person name="Kuo A."/>
            <person name="Sato A."/>
            <person name="Lyhne E.K."/>
            <person name="Kogle M.E."/>
            <person name="Wiebenga A."/>
            <person name="Kun R.S."/>
            <person name="Lubbers R.J."/>
            <person name="Makela M.R."/>
            <person name="Barry K."/>
            <person name="Chovatia M."/>
            <person name="Clum A."/>
            <person name="Daum C."/>
            <person name="Haridas S."/>
            <person name="He G."/>
            <person name="LaButti K."/>
            <person name="Lipzen A."/>
            <person name="Mondo S."/>
            <person name="Riley R."/>
            <person name="Salamov A."/>
            <person name="Simmons B.A."/>
            <person name="Magnuson J.K."/>
            <person name="Henrissat B."/>
            <person name="Mortensen U.H."/>
            <person name="Larsen T.O."/>
            <person name="Devries R.P."/>
            <person name="Grigoriev I.V."/>
            <person name="Machida M."/>
            <person name="Baker S.E."/>
            <person name="Andersen M.R."/>
        </authorList>
    </citation>
    <scope>NUCLEOTIDE SEQUENCE [LARGE SCALE GENOMIC DNA]</scope>
    <source>
        <strain evidence="2 3">IBT 29228</strain>
    </source>
</reference>
<name>A0A5N7AUG1_9EURO</name>
<dbReference type="AlphaFoldDB" id="A0A5N7AUG1"/>
<sequence>MMILGGVRNDNSCIWLEFARIVCTMASGCVIIPSVLDIYILPPPPPFSSSTFTSRQPEV</sequence>
<feature type="transmembrane region" description="Helical" evidence="1">
    <location>
        <begin position="21"/>
        <end position="41"/>
    </location>
</feature>
<gene>
    <name evidence="2" type="ORF">BDV26DRAFT_272195</name>
</gene>
<evidence type="ECO:0000313" key="2">
    <source>
        <dbReference type="EMBL" id="KAE8373373.1"/>
    </source>
</evidence>
<protein>
    <submittedName>
        <fullName evidence="2">Uncharacterized protein</fullName>
    </submittedName>
</protein>
<keyword evidence="1" id="KW-0472">Membrane</keyword>
<keyword evidence="1" id="KW-0812">Transmembrane</keyword>
<keyword evidence="1" id="KW-1133">Transmembrane helix</keyword>
<proteinExistence type="predicted"/>
<dbReference type="Proteomes" id="UP000326198">
    <property type="component" value="Unassembled WGS sequence"/>
</dbReference>